<keyword evidence="9" id="KW-0902">Two-component regulatory system</keyword>
<evidence type="ECO:0000256" key="9">
    <source>
        <dbReference type="ARBA" id="ARBA00023012"/>
    </source>
</evidence>
<dbReference type="Gene3D" id="1.10.287.130">
    <property type="match status" value="1"/>
</dbReference>
<comment type="subcellular location">
    <subcellularLocation>
        <location evidence="2">Cell membrane</location>
    </subcellularLocation>
</comment>
<dbReference type="PROSITE" id="PS50109">
    <property type="entry name" value="HIS_KIN"/>
    <property type="match status" value="1"/>
</dbReference>
<dbReference type="CDD" id="cd06225">
    <property type="entry name" value="HAMP"/>
    <property type="match status" value="1"/>
</dbReference>
<dbReference type="PANTHER" id="PTHR45436">
    <property type="entry name" value="SENSOR HISTIDINE KINASE YKOH"/>
    <property type="match status" value="1"/>
</dbReference>
<evidence type="ECO:0000256" key="6">
    <source>
        <dbReference type="ARBA" id="ARBA00022692"/>
    </source>
</evidence>
<dbReference type="Pfam" id="PF00672">
    <property type="entry name" value="HAMP"/>
    <property type="match status" value="1"/>
</dbReference>
<feature type="transmembrane region" description="Helical" evidence="11">
    <location>
        <begin position="153"/>
        <end position="176"/>
    </location>
</feature>
<dbReference type="GO" id="GO:0016301">
    <property type="term" value="F:kinase activity"/>
    <property type="evidence" value="ECO:0007669"/>
    <property type="project" value="UniProtKB-KW"/>
</dbReference>
<evidence type="ECO:0000256" key="11">
    <source>
        <dbReference type="SAM" id="Phobius"/>
    </source>
</evidence>
<dbReference type="InterPro" id="IPR003661">
    <property type="entry name" value="HisK_dim/P_dom"/>
</dbReference>
<name>A0ABU7S4V4_9ACTN</name>
<evidence type="ECO:0000256" key="2">
    <source>
        <dbReference type="ARBA" id="ARBA00004236"/>
    </source>
</evidence>
<evidence type="ECO:0000256" key="1">
    <source>
        <dbReference type="ARBA" id="ARBA00000085"/>
    </source>
</evidence>
<dbReference type="PROSITE" id="PS50885">
    <property type="entry name" value="HAMP"/>
    <property type="match status" value="1"/>
</dbReference>
<feature type="domain" description="Histidine kinase" evidence="12">
    <location>
        <begin position="269"/>
        <end position="479"/>
    </location>
</feature>
<dbReference type="InterPro" id="IPR004358">
    <property type="entry name" value="Sig_transdc_His_kin-like_C"/>
</dbReference>
<organism evidence="14 15">
    <name type="scientific">Plantactinospora sonchi</name>
    <dbReference type="NCBI Taxonomy" id="1544735"/>
    <lineage>
        <taxon>Bacteria</taxon>
        <taxon>Bacillati</taxon>
        <taxon>Actinomycetota</taxon>
        <taxon>Actinomycetes</taxon>
        <taxon>Micromonosporales</taxon>
        <taxon>Micromonosporaceae</taxon>
        <taxon>Plantactinospora</taxon>
    </lineage>
</organism>
<evidence type="ECO:0000313" key="14">
    <source>
        <dbReference type="EMBL" id="MEE6263818.1"/>
    </source>
</evidence>
<dbReference type="SUPFAM" id="SSF158472">
    <property type="entry name" value="HAMP domain-like"/>
    <property type="match status" value="1"/>
</dbReference>
<dbReference type="InterPro" id="IPR036097">
    <property type="entry name" value="HisK_dim/P_sf"/>
</dbReference>
<evidence type="ECO:0000259" key="13">
    <source>
        <dbReference type="PROSITE" id="PS50885"/>
    </source>
</evidence>
<dbReference type="CDD" id="cd00075">
    <property type="entry name" value="HATPase"/>
    <property type="match status" value="1"/>
</dbReference>
<evidence type="ECO:0000313" key="15">
    <source>
        <dbReference type="Proteomes" id="UP001332243"/>
    </source>
</evidence>
<evidence type="ECO:0000256" key="5">
    <source>
        <dbReference type="ARBA" id="ARBA00022679"/>
    </source>
</evidence>
<dbReference type="InterPro" id="IPR050428">
    <property type="entry name" value="TCS_sensor_his_kinase"/>
</dbReference>
<keyword evidence="4" id="KW-0597">Phosphoprotein</keyword>
<dbReference type="Pfam" id="PF00512">
    <property type="entry name" value="HisKA"/>
    <property type="match status" value="1"/>
</dbReference>
<dbReference type="SUPFAM" id="SSF55874">
    <property type="entry name" value="ATPase domain of HSP90 chaperone/DNA topoisomerase II/histidine kinase"/>
    <property type="match status" value="1"/>
</dbReference>
<dbReference type="InterPro" id="IPR003660">
    <property type="entry name" value="HAMP_dom"/>
</dbReference>
<evidence type="ECO:0000256" key="10">
    <source>
        <dbReference type="ARBA" id="ARBA00023136"/>
    </source>
</evidence>
<dbReference type="EMBL" id="JAZGQK010000044">
    <property type="protein sequence ID" value="MEE6263818.1"/>
    <property type="molecule type" value="Genomic_DNA"/>
</dbReference>
<sequence length="490" mass="53630">MLGRPGWSRATRSIHTRILLSYIALIVLSGGLCAVAIHEVLLIRLESQVAEAVQQEFLEIDRLIADGRDPRTGTAFSSVPDVFDVYFRRNVPSHEEALLAFVDGQLHHAALSRFPIDRLPDPTLRVFATSARPYAVTDGSPPLGRFDTSRGEAYYGILPVRVGASTGAFVVTVLPVTQRREIADLQTYAASALLGVALLASGCAWLLTGRILGPVRQLTETARLISQSDLTRRIPIARQHEAAEMARTFNAMLDRLEAVFRREREFLLDASHELRGPVTISLGNLGLLRQRLTDDEAGTTIALISDELDRMGRIVGDLHLLADVPHPQFLQPERIDLETFVADLAVKVSALARRQWHVDALPEGVLVADRHRLTEAVVNLADNAVRHTSEADTVAIGAAVRPDRVELWVRDSGCGVALGDQPYIFDRFRRGTGAYLRYPGSGLGLAIVRAVAEAHGGRVELLSRPGSGARFTLVIPRPEGEAHRGADPDR</sequence>
<keyword evidence="6 11" id="KW-0812">Transmembrane</keyword>
<gene>
    <name evidence="14" type="ORF">V1633_35760</name>
</gene>
<accession>A0ABU7S4V4</accession>
<dbReference type="SMART" id="SM00387">
    <property type="entry name" value="HATPase_c"/>
    <property type="match status" value="1"/>
</dbReference>
<dbReference type="SMART" id="SM00388">
    <property type="entry name" value="HisKA"/>
    <property type="match status" value="1"/>
</dbReference>
<keyword evidence="7 14" id="KW-0418">Kinase</keyword>
<feature type="domain" description="HAMP" evidence="13">
    <location>
        <begin position="209"/>
        <end position="261"/>
    </location>
</feature>
<dbReference type="InterPro" id="IPR036890">
    <property type="entry name" value="HATPase_C_sf"/>
</dbReference>
<dbReference type="InterPro" id="IPR003594">
    <property type="entry name" value="HATPase_dom"/>
</dbReference>
<dbReference type="InterPro" id="IPR005467">
    <property type="entry name" value="His_kinase_dom"/>
</dbReference>
<reference evidence="14 15" key="1">
    <citation type="submission" date="2024-01" db="EMBL/GenBank/DDBJ databases">
        <title>Genome insights into Plantactinospora sonchi sp. nov.</title>
        <authorList>
            <person name="Wang L."/>
        </authorList>
    </citation>
    <scope>NUCLEOTIDE SEQUENCE [LARGE SCALE GENOMIC DNA]</scope>
    <source>
        <strain evidence="14 15">NEAU-QY2</strain>
    </source>
</reference>
<dbReference type="PANTHER" id="PTHR45436:SF5">
    <property type="entry name" value="SENSOR HISTIDINE KINASE TRCS"/>
    <property type="match status" value="1"/>
</dbReference>
<keyword evidence="8 11" id="KW-1133">Transmembrane helix</keyword>
<dbReference type="CDD" id="cd00082">
    <property type="entry name" value="HisKA"/>
    <property type="match status" value="1"/>
</dbReference>
<proteinExistence type="predicted"/>
<evidence type="ECO:0000259" key="12">
    <source>
        <dbReference type="PROSITE" id="PS50109"/>
    </source>
</evidence>
<keyword evidence="15" id="KW-1185">Reference proteome</keyword>
<dbReference type="Pfam" id="PF02518">
    <property type="entry name" value="HATPase_c"/>
    <property type="match status" value="1"/>
</dbReference>
<dbReference type="EC" id="2.7.13.3" evidence="3"/>
<dbReference type="RefSeq" id="WP_331218613.1">
    <property type="nucleotide sequence ID" value="NZ_JAZGQK010000044.1"/>
</dbReference>
<dbReference type="Gene3D" id="6.10.340.10">
    <property type="match status" value="1"/>
</dbReference>
<evidence type="ECO:0000256" key="3">
    <source>
        <dbReference type="ARBA" id="ARBA00012438"/>
    </source>
</evidence>
<feature type="transmembrane region" description="Helical" evidence="11">
    <location>
        <begin position="188"/>
        <end position="207"/>
    </location>
</feature>
<protein>
    <recommendedName>
        <fullName evidence="3">histidine kinase</fullName>
        <ecNumber evidence="3">2.7.13.3</ecNumber>
    </recommendedName>
</protein>
<comment type="caution">
    <text evidence="14">The sequence shown here is derived from an EMBL/GenBank/DDBJ whole genome shotgun (WGS) entry which is preliminary data.</text>
</comment>
<dbReference type="SMART" id="SM00304">
    <property type="entry name" value="HAMP"/>
    <property type="match status" value="1"/>
</dbReference>
<feature type="transmembrane region" description="Helical" evidence="11">
    <location>
        <begin position="18"/>
        <end position="37"/>
    </location>
</feature>
<dbReference type="SUPFAM" id="SSF47384">
    <property type="entry name" value="Homodimeric domain of signal transducing histidine kinase"/>
    <property type="match status" value="1"/>
</dbReference>
<evidence type="ECO:0000256" key="4">
    <source>
        <dbReference type="ARBA" id="ARBA00022553"/>
    </source>
</evidence>
<keyword evidence="5" id="KW-0808">Transferase</keyword>
<evidence type="ECO:0000256" key="7">
    <source>
        <dbReference type="ARBA" id="ARBA00022777"/>
    </source>
</evidence>
<comment type="catalytic activity">
    <reaction evidence="1">
        <text>ATP + protein L-histidine = ADP + protein N-phospho-L-histidine.</text>
        <dbReference type="EC" id="2.7.13.3"/>
    </reaction>
</comment>
<dbReference type="Proteomes" id="UP001332243">
    <property type="component" value="Unassembled WGS sequence"/>
</dbReference>
<dbReference type="PRINTS" id="PR00344">
    <property type="entry name" value="BCTRLSENSOR"/>
</dbReference>
<keyword evidence="10 11" id="KW-0472">Membrane</keyword>
<evidence type="ECO:0000256" key="8">
    <source>
        <dbReference type="ARBA" id="ARBA00022989"/>
    </source>
</evidence>
<dbReference type="Gene3D" id="3.30.565.10">
    <property type="entry name" value="Histidine kinase-like ATPase, C-terminal domain"/>
    <property type="match status" value="1"/>
</dbReference>